<protein>
    <submittedName>
        <fullName evidence="1">Uncharacterized protein</fullName>
    </submittedName>
</protein>
<keyword evidence="2" id="KW-1185">Reference proteome</keyword>
<sequence length="49" mass="5238">MAAASAEWNANGLVNDVQRPRMSCEASGWHSAKLNVQFSQTGARAMMVG</sequence>
<comment type="caution">
    <text evidence="1">The sequence shown here is derived from an EMBL/GenBank/DDBJ whole genome shotgun (WGS) entry which is preliminary data.</text>
</comment>
<accession>A0A5C5VJ69</accession>
<dbReference type="RefSeq" id="WP_197531423.1">
    <property type="nucleotide sequence ID" value="NZ_SIHJ01000001.1"/>
</dbReference>
<evidence type="ECO:0000313" key="1">
    <source>
        <dbReference type="EMBL" id="TWT38033.1"/>
    </source>
</evidence>
<dbReference type="EMBL" id="SIHJ01000001">
    <property type="protein sequence ID" value="TWT38033.1"/>
    <property type="molecule type" value="Genomic_DNA"/>
</dbReference>
<evidence type="ECO:0000313" key="2">
    <source>
        <dbReference type="Proteomes" id="UP000316714"/>
    </source>
</evidence>
<name>A0A5C5VJ69_9BACT</name>
<dbReference type="Proteomes" id="UP000316714">
    <property type="component" value="Unassembled WGS sequence"/>
</dbReference>
<proteinExistence type="predicted"/>
<dbReference type="AlphaFoldDB" id="A0A5C5VJ69"/>
<organism evidence="1 2">
    <name type="scientific">Posidoniimonas corsicana</name>
    <dbReference type="NCBI Taxonomy" id="1938618"/>
    <lineage>
        <taxon>Bacteria</taxon>
        <taxon>Pseudomonadati</taxon>
        <taxon>Planctomycetota</taxon>
        <taxon>Planctomycetia</taxon>
        <taxon>Pirellulales</taxon>
        <taxon>Lacipirellulaceae</taxon>
        <taxon>Posidoniimonas</taxon>
    </lineage>
</organism>
<gene>
    <name evidence="1" type="ORF">KOR34_30010</name>
</gene>
<reference evidence="1 2" key="1">
    <citation type="submission" date="2019-02" db="EMBL/GenBank/DDBJ databases">
        <title>Deep-cultivation of Planctomycetes and their phenomic and genomic characterization uncovers novel biology.</title>
        <authorList>
            <person name="Wiegand S."/>
            <person name="Jogler M."/>
            <person name="Boedeker C."/>
            <person name="Pinto D."/>
            <person name="Vollmers J."/>
            <person name="Rivas-Marin E."/>
            <person name="Kohn T."/>
            <person name="Peeters S.H."/>
            <person name="Heuer A."/>
            <person name="Rast P."/>
            <person name="Oberbeckmann S."/>
            <person name="Bunk B."/>
            <person name="Jeske O."/>
            <person name="Meyerdierks A."/>
            <person name="Storesund J.E."/>
            <person name="Kallscheuer N."/>
            <person name="Luecker S."/>
            <person name="Lage O.M."/>
            <person name="Pohl T."/>
            <person name="Merkel B.J."/>
            <person name="Hornburger P."/>
            <person name="Mueller R.-W."/>
            <person name="Bruemmer F."/>
            <person name="Labrenz M."/>
            <person name="Spormann A.M."/>
            <person name="Op Den Camp H."/>
            <person name="Overmann J."/>
            <person name="Amann R."/>
            <person name="Jetten M.S.M."/>
            <person name="Mascher T."/>
            <person name="Medema M.H."/>
            <person name="Devos D.P."/>
            <person name="Kaster A.-K."/>
            <person name="Ovreas L."/>
            <person name="Rohde M."/>
            <person name="Galperin M.Y."/>
            <person name="Jogler C."/>
        </authorList>
    </citation>
    <scope>NUCLEOTIDE SEQUENCE [LARGE SCALE GENOMIC DNA]</scope>
    <source>
        <strain evidence="1 2">KOR34</strain>
    </source>
</reference>